<dbReference type="EC" id="6.3.5.4" evidence="3"/>
<dbReference type="InterPro" id="IPR051786">
    <property type="entry name" value="ASN_synthetase/amidase"/>
</dbReference>
<evidence type="ECO:0000256" key="6">
    <source>
        <dbReference type="ARBA" id="ARBA00022962"/>
    </source>
</evidence>
<reference evidence="12" key="1">
    <citation type="submission" date="2020-10" db="EMBL/GenBank/DDBJ databases">
        <title>Connecting structure to function with the recovery of over 1000 high-quality activated sludge metagenome-assembled genomes encoding full-length rRNA genes using long-read sequencing.</title>
        <authorList>
            <person name="Singleton C.M."/>
            <person name="Petriglieri F."/>
            <person name="Kristensen J.M."/>
            <person name="Kirkegaard R.H."/>
            <person name="Michaelsen T.Y."/>
            <person name="Andersen M.H."/>
            <person name="Karst S.M."/>
            <person name="Dueholm M.S."/>
            <person name="Nielsen P.H."/>
            <person name="Albertsen M."/>
        </authorList>
    </citation>
    <scope>NUCLEOTIDE SEQUENCE</scope>
    <source>
        <strain evidence="12">Bjer_18-Q3-R1-45_BAT3C.347</strain>
    </source>
</reference>
<evidence type="ECO:0000256" key="1">
    <source>
        <dbReference type="ARBA" id="ARBA00005187"/>
    </source>
</evidence>
<proteinExistence type="inferred from homology"/>
<evidence type="ECO:0000256" key="7">
    <source>
        <dbReference type="ARBA" id="ARBA00048741"/>
    </source>
</evidence>
<dbReference type="GO" id="GO:0006529">
    <property type="term" value="P:asparagine biosynthetic process"/>
    <property type="evidence" value="ECO:0007669"/>
    <property type="project" value="UniProtKB-KW"/>
</dbReference>
<keyword evidence="8" id="KW-0028">Amino-acid biosynthesis</keyword>
<dbReference type="Pfam" id="PF00733">
    <property type="entry name" value="Asn_synthase"/>
    <property type="match status" value="1"/>
</dbReference>
<feature type="site" description="Important for beta-aspartyl-AMP intermediate formation" evidence="10">
    <location>
        <position position="368"/>
    </location>
</feature>
<comment type="catalytic activity">
    <reaction evidence="7">
        <text>L-aspartate + L-glutamine + ATP + H2O = L-asparagine + L-glutamate + AMP + diphosphate + H(+)</text>
        <dbReference type="Rhea" id="RHEA:12228"/>
        <dbReference type="ChEBI" id="CHEBI:15377"/>
        <dbReference type="ChEBI" id="CHEBI:15378"/>
        <dbReference type="ChEBI" id="CHEBI:29985"/>
        <dbReference type="ChEBI" id="CHEBI:29991"/>
        <dbReference type="ChEBI" id="CHEBI:30616"/>
        <dbReference type="ChEBI" id="CHEBI:33019"/>
        <dbReference type="ChEBI" id="CHEBI:58048"/>
        <dbReference type="ChEBI" id="CHEBI:58359"/>
        <dbReference type="ChEBI" id="CHEBI:456215"/>
        <dbReference type="EC" id="6.3.5.4"/>
    </reaction>
</comment>
<keyword evidence="8" id="KW-0061">Asparagine biosynthesis</keyword>
<dbReference type="PANTHER" id="PTHR43284">
    <property type="entry name" value="ASPARAGINE SYNTHETASE (GLUTAMINE-HYDROLYZING)"/>
    <property type="match status" value="1"/>
</dbReference>
<comment type="similarity">
    <text evidence="2">Belongs to the asparagine synthetase family.</text>
</comment>
<dbReference type="GO" id="GO:0004066">
    <property type="term" value="F:asparagine synthase (glutamine-hydrolyzing) activity"/>
    <property type="evidence" value="ECO:0007669"/>
    <property type="project" value="UniProtKB-EC"/>
</dbReference>
<keyword evidence="4 9" id="KW-0547">Nucleotide-binding</keyword>
<dbReference type="Proteomes" id="UP000807785">
    <property type="component" value="Unassembled WGS sequence"/>
</dbReference>
<evidence type="ECO:0000259" key="11">
    <source>
        <dbReference type="PROSITE" id="PS51278"/>
    </source>
</evidence>
<dbReference type="Gene3D" id="3.60.20.10">
    <property type="entry name" value="Glutamine Phosphoribosylpyrophosphate, subunit 1, domain 1"/>
    <property type="match status" value="1"/>
</dbReference>
<dbReference type="InterPro" id="IPR001962">
    <property type="entry name" value="Asn_synthase"/>
</dbReference>
<dbReference type="GO" id="GO:0005829">
    <property type="term" value="C:cytosol"/>
    <property type="evidence" value="ECO:0007669"/>
    <property type="project" value="TreeGrafter"/>
</dbReference>
<dbReference type="PIRSF" id="PIRSF001589">
    <property type="entry name" value="Asn_synthetase_glu-h"/>
    <property type="match status" value="1"/>
</dbReference>
<comment type="caution">
    <text evidence="12">The sequence shown here is derived from an EMBL/GenBank/DDBJ whole genome shotgun (WGS) entry which is preliminary data.</text>
</comment>
<keyword evidence="6 8" id="KW-0315">Glutamine amidotransferase</keyword>
<dbReference type="InterPro" id="IPR006426">
    <property type="entry name" value="Asn_synth_AEB"/>
</dbReference>
<dbReference type="Gene3D" id="3.40.50.620">
    <property type="entry name" value="HUPs"/>
    <property type="match status" value="2"/>
</dbReference>
<name>A0A9D7DXT4_9PROT</name>
<dbReference type="NCBIfam" id="TIGR01536">
    <property type="entry name" value="asn_synth_AEB"/>
    <property type="match status" value="1"/>
</dbReference>
<dbReference type="InterPro" id="IPR017932">
    <property type="entry name" value="GATase_2_dom"/>
</dbReference>
<dbReference type="InterPro" id="IPR014729">
    <property type="entry name" value="Rossmann-like_a/b/a_fold"/>
</dbReference>
<sequence length="644" mass="72896">MCGISGIALSPRRSIDVNEAILVRMRDVLRHRGPDDAGIFIEGPVGLAHRRLSIVDLASGHQPMSNEDGSLQIVFNGEIYNHADYRSGLEARGHVFATRSDTEMIVHLYEEHGSRCVEHLRGMFAFAIWNRCTKELFIARDRLGVKPLYYVHTDDGSLFFASEIKALLAANAIRPELNIAALPDYFANRATCDDTTLFAGVRRLPPGHTLSWKDGKTNIACYWDVGPGDVDESHARSSTEYINDWRDLFEASVKLRLMADVPLGMFLSGGIDSSAIAAVMCRLVSEPIKTFSVAFNVPEANELEYARLAAQAFRTDHHEILIEPSDFAAALPHLIWHEDEPLAHPASVPLYFVSQLARRHVKVVLTGEGSDELLAGYYRYRTTLLNLSAGRIYHRFSTDGIRRVVNGVATALAPDSLKRKLPRTFLYRPPDVDALYFDNFAVFPRDMQRDLFSKDLRDQLKGVSPYAGMRQHFDAHPTASLLQRLLYADLKTYLHELLMKQDQMSMAASIESRVPFLDHKLVEFSTALPDRLKLHGWTTKYVLRQAMKGVLPDSILNRPKMGFPVPLERWFRGEFRYLLDDIVLGERAMARGLLRPEFLRQLVDEHVSGKAKHTERLWTLVNFELWQRHVLDGEELPGALPEVA</sequence>
<dbReference type="SUPFAM" id="SSF56235">
    <property type="entry name" value="N-terminal nucleophile aminohydrolases (Ntn hydrolases)"/>
    <property type="match status" value="1"/>
</dbReference>
<dbReference type="EMBL" id="JADJEV010000003">
    <property type="protein sequence ID" value="MBK6972796.1"/>
    <property type="molecule type" value="Genomic_DNA"/>
</dbReference>
<evidence type="ECO:0000313" key="12">
    <source>
        <dbReference type="EMBL" id="MBK6972796.1"/>
    </source>
</evidence>
<evidence type="ECO:0000256" key="9">
    <source>
        <dbReference type="PIRSR" id="PIRSR001589-2"/>
    </source>
</evidence>
<dbReference type="AlphaFoldDB" id="A0A9D7DXT4"/>
<feature type="binding site" evidence="9">
    <location>
        <position position="101"/>
    </location>
    <ligand>
        <name>L-glutamine</name>
        <dbReference type="ChEBI" id="CHEBI:58359"/>
    </ligand>
</feature>
<dbReference type="CDD" id="cd01991">
    <property type="entry name" value="Asn_synthase_B_C"/>
    <property type="match status" value="1"/>
</dbReference>
<evidence type="ECO:0000256" key="2">
    <source>
        <dbReference type="ARBA" id="ARBA00005752"/>
    </source>
</evidence>
<organism evidence="12 13">
    <name type="scientific">Candidatus Methylophosphatis roskildensis</name>
    <dbReference type="NCBI Taxonomy" id="2899263"/>
    <lineage>
        <taxon>Bacteria</taxon>
        <taxon>Pseudomonadati</taxon>
        <taxon>Pseudomonadota</taxon>
        <taxon>Betaproteobacteria</taxon>
        <taxon>Nitrosomonadales</taxon>
        <taxon>Sterolibacteriaceae</taxon>
        <taxon>Candidatus Methylophosphatis</taxon>
    </lineage>
</organism>
<keyword evidence="12" id="KW-0436">Ligase</keyword>
<feature type="active site" description="For GATase activity" evidence="8">
    <location>
        <position position="2"/>
    </location>
</feature>
<accession>A0A9D7DXT4</accession>
<dbReference type="PROSITE" id="PS51278">
    <property type="entry name" value="GATASE_TYPE_2"/>
    <property type="match status" value="1"/>
</dbReference>
<evidence type="ECO:0000313" key="13">
    <source>
        <dbReference type="Proteomes" id="UP000807785"/>
    </source>
</evidence>
<dbReference type="PANTHER" id="PTHR43284:SF1">
    <property type="entry name" value="ASPARAGINE SYNTHETASE"/>
    <property type="match status" value="1"/>
</dbReference>
<protein>
    <recommendedName>
        <fullName evidence="3">asparagine synthase (glutamine-hydrolyzing)</fullName>
        <ecNumber evidence="3">6.3.5.4</ecNumber>
    </recommendedName>
</protein>
<dbReference type="Pfam" id="PF13537">
    <property type="entry name" value="GATase_7"/>
    <property type="match status" value="1"/>
</dbReference>
<dbReference type="GO" id="GO:0005524">
    <property type="term" value="F:ATP binding"/>
    <property type="evidence" value="ECO:0007669"/>
    <property type="project" value="UniProtKB-KW"/>
</dbReference>
<dbReference type="InterPro" id="IPR033738">
    <property type="entry name" value="AsnB_N"/>
</dbReference>
<evidence type="ECO:0000256" key="3">
    <source>
        <dbReference type="ARBA" id="ARBA00012737"/>
    </source>
</evidence>
<evidence type="ECO:0000256" key="4">
    <source>
        <dbReference type="ARBA" id="ARBA00022741"/>
    </source>
</evidence>
<evidence type="ECO:0000256" key="10">
    <source>
        <dbReference type="PIRSR" id="PIRSR001589-3"/>
    </source>
</evidence>
<comment type="pathway">
    <text evidence="1">Amino-acid biosynthesis; L-asparagine biosynthesis; L-asparagine from L-aspartate (L-Gln route): step 1/1.</text>
</comment>
<dbReference type="InterPro" id="IPR029055">
    <property type="entry name" value="Ntn_hydrolases_N"/>
</dbReference>
<feature type="binding site" evidence="9">
    <location>
        <position position="293"/>
    </location>
    <ligand>
        <name>ATP</name>
        <dbReference type="ChEBI" id="CHEBI:30616"/>
    </ligand>
</feature>
<dbReference type="SUPFAM" id="SSF52402">
    <property type="entry name" value="Adenine nucleotide alpha hydrolases-like"/>
    <property type="match status" value="1"/>
</dbReference>
<feature type="domain" description="Glutamine amidotransferase type-2" evidence="11">
    <location>
        <begin position="2"/>
        <end position="215"/>
    </location>
</feature>
<keyword evidence="5 9" id="KW-0067">ATP-binding</keyword>
<dbReference type="CDD" id="cd00712">
    <property type="entry name" value="AsnB"/>
    <property type="match status" value="1"/>
</dbReference>
<evidence type="ECO:0000256" key="8">
    <source>
        <dbReference type="PIRSR" id="PIRSR001589-1"/>
    </source>
</evidence>
<gene>
    <name evidence="12" type="primary">asnB</name>
    <name evidence="12" type="ORF">IPH26_07505</name>
</gene>
<evidence type="ECO:0000256" key="5">
    <source>
        <dbReference type="ARBA" id="ARBA00022840"/>
    </source>
</evidence>